<feature type="compositionally biased region" description="Polar residues" evidence="7">
    <location>
        <begin position="72"/>
        <end position="86"/>
    </location>
</feature>
<feature type="transmembrane region" description="Helical" evidence="8">
    <location>
        <begin position="260"/>
        <end position="280"/>
    </location>
</feature>
<comment type="subcellular location">
    <subcellularLocation>
        <location evidence="1">Cell membrane</location>
        <topology evidence="1">Multi-pass membrane protein</topology>
    </subcellularLocation>
</comment>
<proteinExistence type="predicted"/>
<dbReference type="EMBL" id="CP001489">
    <property type="protein sequence ID" value="ACO02561.1"/>
    <property type="molecule type" value="Genomic_DNA"/>
</dbReference>
<dbReference type="InterPro" id="IPR011701">
    <property type="entry name" value="MFS"/>
</dbReference>
<reference evidence="11" key="1">
    <citation type="submission" date="2009-03" db="EMBL/GenBank/DDBJ databases">
        <title>Brucella melitensis ATCC 23457 whole genome shotgun sequencing project.</title>
        <authorList>
            <person name="Setubal J.C."/>
            <person name="Boyle S."/>
            <person name="Crasta O.R."/>
            <person name="Gillespie J.J."/>
            <person name="Kenyon R.W."/>
            <person name="Lu J."/>
            <person name="Mane S."/>
            <person name="Nagrani S."/>
            <person name="Shallom J.M."/>
            <person name="Shallom S."/>
            <person name="Shukla M."/>
            <person name="Snyder E.E."/>
            <person name="Sobral B.W."/>
            <person name="Wattam A.R."/>
            <person name="Will R."/>
            <person name="Williams K."/>
            <person name="Yoo H."/>
            <person name="Munk C."/>
            <person name="Tapia R."/>
            <person name="Han C."/>
            <person name="Detter J.C."/>
            <person name="Bruce D."/>
            <person name="Brettin T.S."/>
        </authorList>
    </citation>
    <scope>NUCLEOTIDE SEQUENCE [LARGE SCALE GENOMIC DNA]</scope>
    <source>
        <strain evidence="11">ATCC 23457</strain>
    </source>
</reference>
<feature type="transmembrane region" description="Helical" evidence="8">
    <location>
        <begin position="377"/>
        <end position="395"/>
    </location>
</feature>
<feature type="transmembrane region" description="Helical" evidence="8">
    <location>
        <begin position="465"/>
        <end position="485"/>
    </location>
</feature>
<keyword evidence="6 8" id="KW-0472">Membrane</keyword>
<evidence type="ECO:0000256" key="5">
    <source>
        <dbReference type="ARBA" id="ARBA00022989"/>
    </source>
</evidence>
<feature type="transmembrane region" description="Helical" evidence="8">
    <location>
        <begin position="135"/>
        <end position="157"/>
    </location>
</feature>
<gene>
    <name evidence="10" type="ordered locus">BMEA_B0754</name>
</gene>
<dbReference type="InterPro" id="IPR001958">
    <property type="entry name" value="Tet-R_TetA/multi-R_MdtG-like"/>
</dbReference>
<keyword evidence="2" id="KW-0813">Transport</keyword>
<evidence type="ECO:0000256" key="1">
    <source>
        <dbReference type="ARBA" id="ARBA00004651"/>
    </source>
</evidence>
<dbReference type="PANTHER" id="PTHR43414">
    <property type="entry name" value="MULTIDRUG RESISTANCE PROTEIN MDTG"/>
    <property type="match status" value="1"/>
</dbReference>
<dbReference type="Gene3D" id="1.20.1720.10">
    <property type="entry name" value="Multidrug resistance protein D"/>
    <property type="match status" value="1"/>
</dbReference>
<evidence type="ECO:0000259" key="9">
    <source>
        <dbReference type="PROSITE" id="PS50850"/>
    </source>
</evidence>
<dbReference type="SUPFAM" id="SSF103473">
    <property type="entry name" value="MFS general substrate transporter"/>
    <property type="match status" value="1"/>
</dbReference>
<dbReference type="HOGENOM" id="CLU_001265_57_3_5"/>
<protein>
    <submittedName>
        <fullName evidence="10">Major facilitator superfamily MFS_1</fullName>
    </submittedName>
</protein>
<evidence type="ECO:0000256" key="4">
    <source>
        <dbReference type="ARBA" id="ARBA00022692"/>
    </source>
</evidence>
<feature type="domain" description="Major facilitator superfamily (MFS) profile" evidence="9">
    <location>
        <begin position="98"/>
        <end position="489"/>
    </location>
</feature>
<dbReference type="InterPro" id="IPR020846">
    <property type="entry name" value="MFS_dom"/>
</dbReference>
<dbReference type="PRINTS" id="PR01035">
    <property type="entry name" value="TCRTETA"/>
</dbReference>
<feature type="transmembrane region" description="Helical" evidence="8">
    <location>
        <begin position="99"/>
        <end position="123"/>
    </location>
</feature>
<evidence type="ECO:0000256" key="8">
    <source>
        <dbReference type="SAM" id="Phobius"/>
    </source>
</evidence>
<sequence>MQVLRFRSRHYPLACGFHITTIRHRHNRRHTAVIFQCAGAFSDIPHWNRKTIALNHRHDMSTTQAAAGDASQMETPHPNGSFTQSNADENHEQYWKQNLVICLLGSFTTLIAMSLLLPFLPLYVEQLGVISHAAIVQWSGIAYGATFLAAAFVAPLWGRLGDRYGRKLMLIRASLGMAVAMSLIGMVTCVWQLVALRLFVGIAGGYSSGSMILVATQTPKDKTGWALGALSAGIMAGIMAGNLAGPLLGGALPPLIGIRATFWLAGGVIFLTFLATTFLIREERKPPKPTREEKTQSIWAAIPDKGPVVAMLVTGILLLFANMSIEPILTIYVMQLMDDQTKVTLVSGVVMAAAALGSILSSSRLGQLADRIGHTRVIIGALAVSALLLVPQAFVTDAWQLIGLRFLMGLALGGLLPCITSVIRHNVPDRVAGGILGYSVSAQYVGQVAGPVAGGFVGGHFGMRAVFLGTCLMMAAGAIYNWAVLRNSKTR</sequence>
<feature type="transmembrane region" description="Helical" evidence="8">
    <location>
        <begin position="169"/>
        <end position="188"/>
    </location>
</feature>
<evidence type="ECO:0000256" key="7">
    <source>
        <dbReference type="SAM" id="MobiDB-lite"/>
    </source>
</evidence>
<feature type="transmembrane region" description="Helical" evidence="8">
    <location>
        <begin position="227"/>
        <end position="248"/>
    </location>
</feature>
<dbReference type="Proteomes" id="UP000001748">
    <property type="component" value="Chromosome II"/>
</dbReference>
<organism evidence="10 11">
    <name type="scientific">Brucella melitensis biotype 2 (strain ATCC 23457)</name>
    <dbReference type="NCBI Taxonomy" id="546272"/>
    <lineage>
        <taxon>Bacteria</taxon>
        <taxon>Pseudomonadati</taxon>
        <taxon>Pseudomonadota</taxon>
        <taxon>Alphaproteobacteria</taxon>
        <taxon>Hyphomicrobiales</taxon>
        <taxon>Brucellaceae</taxon>
        <taxon>Brucella/Ochrobactrum group</taxon>
        <taxon>Brucella</taxon>
    </lineage>
</organism>
<keyword evidence="3" id="KW-1003">Cell membrane</keyword>
<evidence type="ECO:0000256" key="2">
    <source>
        <dbReference type="ARBA" id="ARBA00022448"/>
    </source>
</evidence>
<dbReference type="KEGG" id="bmi:BMEA_B0754"/>
<dbReference type="PHI-base" id="PHI:11544"/>
<name>C0RLS8_BRUMB</name>
<dbReference type="InterPro" id="IPR036259">
    <property type="entry name" value="MFS_trans_sf"/>
</dbReference>
<feature type="transmembrane region" description="Helical" evidence="8">
    <location>
        <begin position="345"/>
        <end position="365"/>
    </location>
</feature>
<evidence type="ECO:0000256" key="6">
    <source>
        <dbReference type="ARBA" id="ARBA00023136"/>
    </source>
</evidence>
<dbReference type="GO" id="GO:0022857">
    <property type="term" value="F:transmembrane transporter activity"/>
    <property type="evidence" value="ECO:0007669"/>
    <property type="project" value="InterPro"/>
</dbReference>
<feature type="region of interest" description="Disordered" evidence="7">
    <location>
        <begin position="64"/>
        <end position="86"/>
    </location>
</feature>
<accession>C0RLS8</accession>
<feature type="transmembrane region" description="Helical" evidence="8">
    <location>
        <begin position="194"/>
        <end position="215"/>
    </location>
</feature>
<dbReference type="GO" id="GO:0005886">
    <property type="term" value="C:plasma membrane"/>
    <property type="evidence" value="ECO:0007669"/>
    <property type="project" value="UniProtKB-SubCell"/>
</dbReference>
<dbReference type="PROSITE" id="PS50850">
    <property type="entry name" value="MFS"/>
    <property type="match status" value="1"/>
</dbReference>
<keyword evidence="4 8" id="KW-0812">Transmembrane</keyword>
<feature type="transmembrane region" description="Helical" evidence="8">
    <location>
        <begin position="308"/>
        <end position="333"/>
    </location>
</feature>
<dbReference type="Pfam" id="PF07690">
    <property type="entry name" value="MFS_1"/>
    <property type="match status" value="1"/>
</dbReference>
<evidence type="ECO:0000313" key="11">
    <source>
        <dbReference type="Proteomes" id="UP000001748"/>
    </source>
</evidence>
<feature type="transmembrane region" description="Helical" evidence="8">
    <location>
        <begin position="401"/>
        <end position="423"/>
    </location>
</feature>
<dbReference type="CDD" id="cd17391">
    <property type="entry name" value="MFS_MdtG_MDR_like"/>
    <property type="match status" value="1"/>
</dbReference>
<dbReference type="PANTHER" id="PTHR43414:SF6">
    <property type="entry name" value="MULTIDRUG RESISTANCE PROTEIN MDTG"/>
    <property type="match status" value="1"/>
</dbReference>
<dbReference type="AlphaFoldDB" id="C0RLS8"/>
<evidence type="ECO:0000313" key="10">
    <source>
        <dbReference type="EMBL" id="ACO02561.1"/>
    </source>
</evidence>
<feature type="transmembrane region" description="Helical" evidence="8">
    <location>
        <begin position="435"/>
        <end position="459"/>
    </location>
</feature>
<keyword evidence="5 8" id="KW-1133">Transmembrane helix</keyword>
<evidence type="ECO:0000256" key="3">
    <source>
        <dbReference type="ARBA" id="ARBA00022475"/>
    </source>
</evidence>
<dbReference type="Gene3D" id="1.20.1250.20">
    <property type="entry name" value="MFS general substrate transporter like domains"/>
    <property type="match status" value="1"/>
</dbReference>